<dbReference type="PANTHER" id="PTHR33232">
    <property type="entry name" value="PROTEIN SIEVE ELEMENT OCCLUSION B-LIKE"/>
    <property type="match status" value="1"/>
</dbReference>
<evidence type="ECO:0000259" key="2">
    <source>
        <dbReference type="Pfam" id="PF14576"/>
    </source>
</evidence>
<name>A0AAW0JMK6_QUESU</name>
<dbReference type="Proteomes" id="UP000237347">
    <property type="component" value="Unassembled WGS sequence"/>
</dbReference>
<evidence type="ECO:0000313" key="4">
    <source>
        <dbReference type="Proteomes" id="UP000237347"/>
    </source>
</evidence>
<dbReference type="Pfam" id="PF14576">
    <property type="entry name" value="SEO_N"/>
    <property type="match status" value="1"/>
</dbReference>
<feature type="compositionally biased region" description="Low complexity" evidence="1">
    <location>
        <begin position="34"/>
        <end position="47"/>
    </location>
</feature>
<evidence type="ECO:0000313" key="3">
    <source>
        <dbReference type="EMBL" id="KAK7827962.1"/>
    </source>
</evidence>
<dbReference type="PANTHER" id="PTHR33232:SF9">
    <property type="entry name" value="PROTEIN SIEVE ELEMENT OCCLUSION B"/>
    <property type="match status" value="1"/>
</dbReference>
<comment type="caution">
    <text evidence="3">The sequence shown here is derived from an EMBL/GenBank/DDBJ whole genome shotgun (WGS) entry which is preliminary data.</text>
</comment>
<dbReference type="AlphaFoldDB" id="A0AAW0JMK6"/>
<feature type="region of interest" description="Disordered" evidence="1">
    <location>
        <begin position="1"/>
        <end position="78"/>
    </location>
</feature>
<dbReference type="EMBL" id="PKMF04000512">
    <property type="protein sequence ID" value="KAK7827962.1"/>
    <property type="molecule type" value="Genomic_DNA"/>
</dbReference>
<sequence length="521" mass="58093">MDTKAVTGPVQKPNATTPAQQPSQASNVLLQATPLLQPGQQLGPLQPTSKLGSVQQTSNPAGTYQQPNPQTNYGAVQQPNPQANFALQQPTLQTNYGAVQQPNPQTNYALQQQNPQTNSGAVQQPNPQTKQVPFQPTNQQTSLVPYQQPNPQTNLGAWQRPTPLGSLQPSTLLSKLAPNATQQLIRGDRSMLTMSDDNVLVSHILGSHAPDGRDVDGSQTYLDSGFDDKTHHTSFLAMLEALSYTIDRIACELASKALGGTDAHQTTVAICNMVSHYGWDAKLVLALAAFGLNYGEFWLLAQIYSTNQLAKAMAILKQVPGIIEHAVPLKPRFDALNDLIRTILEVTWCVIEFRDLPSIYITTDERRDVESYQMLVELFKMIHIDNMRVLKALICPRDDVLALVDGTTKKMVNLDVLRRKNVLLLISSLDITQDELSVLEQSYNESRLHEMGLQIPYEIVWIPIVDQLTDVKQRHFEMLQAPMTWYSVYHPSIISKASVKFIREEWHFKNKPILVVLDHQG</sequence>
<accession>A0AAW0JMK6</accession>
<dbReference type="GO" id="GO:0010088">
    <property type="term" value="P:phloem development"/>
    <property type="evidence" value="ECO:0007669"/>
    <property type="project" value="InterPro"/>
</dbReference>
<dbReference type="InterPro" id="IPR027942">
    <property type="entry name" value="SEO_N"/>
</dbReference>
<gene>
    <name evidence="3" type="primary">SEOA_1</name>
    <name evidence="3" type="ORF">CFP56_030702</name>
</gene>
<evidence type="ECO:0000256" key="1">
    <source>
        <dbReference type="SAM" id="MobiDB-lite"/>
    </source>
</evidence>
<reference evidence="3 4" key="1">
    <citation type="journal article" date="2018" name="Sci. Data">
        <title>The draft genome sequence of cork oak.</title>
        <authorList>
            <person name="Ramos A.M."/>
            <person name="Usie A."/>
            <person name="Barbosa P."/>
            <person name="Barros P.M."/>
            <person name="Capote T."/>
            <person name="Chaves I."/>
            <person name="Simoes F."/>
            <person name="Abreu I."/>
            <person name="Carrasquinho I."/>
            <person name="Faro C."/>
            <person name="Guimaraes J.B."/>
            <person name="Mendonca D."/>
            <person name="Nobrega F."/>
            <person name="Rodrigues L."/>
            <person name="Saibo N.J.M."/>
            <person name="Varela M.C."/>
            <person name="Egas C."/>
            <person name="Matos J."/>
            <person name="Miguel C.M."/>
            <person name="Oliveira M.M."/>
            <person name="Ricardo C.P."/>
            <person name="Goncalves S."/>
        </authorList>
    </citation>
    <scope>NUCLEOTIDE SEQUENCE [LARGE SCALE GENOMIC DNA]</scope>
    <source>
        <strain evidence="4">cv. HL8</strain>
    </source>
</reference>
<dbReference type="InterPro" id="IPR039299">
    <property type="entry name" value="SEOA"/>
</dbReference>
<keyword evidence="4" id="KW-1185">Reference proteome</keyword>
<feature type="compositionally biased region" description="Polar residues" evidence="1">
    <location>
        <begin position="13"/>
        <end position="30"/>
    </location>
</feature>
<protein>
    <submittedName>
        <fullName evidence="3">Protein sieve element occlusion a</fullName>
    </submittedName>
</protein>
<feature type="domain" description="Sieve element occlusion N-terminal" evidence="2">
    <location>
        <begin position="225"/>
        <end position="366"/>
    </location>
</feature>
<feature type="region of interest" description="Disordered" evidence="1">
    <location>
        <begin position="109"/>
        <end position="137"/>
    </location>
</feature>
<proteinExistence type="predicted"/>
<feature type="compositionally biased region" description="Polar residues" evidence="1">
    <location>
        <begin position="48"/>
        <end position="78"/>
    </location>
</feature>
<organism evidence="3 4">
    <name type="scientific">Quercus suber</name>
    <name type="common">Cork oak</name>
    <dbReference type="NCBI Taxonomy" id="58331"/>
    <lineage>
        <taxon>Eukaryota</taxon>
        <taxon>Viridiplantae</taxon>
        <taxon>Streptophyta</taxon>
        <taxon>Embryophyta</taxon>
        <taxon>Tracheophyta</taxon>
        <taxon>Spermatophyta</taxon>
        <taxon>Magnoliopsida</taxon>
        <taxon>eudicotyledons</taxon>
        <taxon>Gunneridae</taxon>
        <taxon>Pentapetalae</taxon>
        <taxon>rosids</taxon>
        <taxon>fabids</taxon>
        <taxon>Fagales</taxon>
        <taxon>Fagaceae</taxon>
        <taxon>Quercus</taxon>
    </lineage>
</organism>